<dbReference type="GO" id="GO:0004115">
    <property type="term" value="F:3',5'-cyclic-AMP phosphodiesterase activity"/>
    <property type="evidence" value="ECO:0007669"/>
    <property type="project" value="InterPro"/>
</dbReference>
<dbReference type="PANTHER" id="PTHR42663">
    <property type="entry name" value="HYDROLASE C777.06C-RELATED-RELATED"/>
    <property type="match status" value="1"/>
</dbReference>
<dbReference type="PRINTS" id="PR00388">
    <property type="entry name" value="PDIESTERASE2"/>
</dbReference>
<dbReference type="SMART" id="SM00849">
    <property type="entry name" value="Lactamase_B"/>
    <property type="match status" value="1"/>
</dbReference>
<proteinExistence type="predicted"/>
<gene>
    <name evidence="2" type="ORF">DET45_1075</name>
</gene>
<name>A0A317QAM2_9GAMM</name>
<protein>
    <submittedName>
        <fullName evidence="2">Ribonuclease BN (tRNA processing enzyme)</fullName>
    </submittedName>
</protein>
<dbReference type="CDD" id="cd07735">
    <property type="entry name" value="class_II_PDE_MBL-fold"/>
    <property type="match status" value="1"/>
</dbReference>
<dbReference type="OrthoDB" id="9803916at2"/>
<dbReference type="InterPro" id="IPR001279">
    <property type="entry name" value="Metallo-B-lactamas"/>
</dbReference>
<evidence type="ECO:0000259" key="1">
    <source>
        <dbReference type="SMART" id="SM00849"/>
    </source>
</evidence>
<reference evidence="2 3" key="1">
    <citation type="submission" date="2018-05" db="EMBL/GenBank/DDBJ databases">
        <title>Freshwater and sediment microbial communities from various areas in North America, analyzing microbe dynamics in response to fracking.</title>
        <authorList>
            <person name="Lamendella R."/>
        </authorList>
    </citation>
    <scope>NUCLEOTIDE SEQUENCE [LARGE SCALE GENOMIC DNA]</scope>
    <source>
        <strain evidence="2 3">125B1</strain>
    </source>
</reference>
<dbReference type="EMBL" id="QGTT01000007">
    <property type="protein sequence ID" value="PWW12976.1"/>
    <property type="molecule type" value="Genomic_DNA"/>
</dbReference>
<organism evidence="2 3">
    <name type="scientific">Pseudidiomarina maritima</name>
    <dbReference type="NCBI Taxonomy" id="519453"/>
    <lineage>
        <taxon>Bacteria</taxon>
        <taxon>Pseudomonadati</taxon>
        <taxon>Pseudomonadota</taxon>
        <taxon>Gammaproteobacteria</taxon>
        <taxon>Alteromonadales</taxon>
        <taxon>Idiomarinaceae</taxon>
        <taxon>Pseudidiomarina</taxon>
    </lineage>
</organism>
<dbReference type="AlphaFoldDB" id="A0A317QAM2"/>
<keyword evidence="3" id="KW-1185">Reference proteome</keyword>
<dbReference type="RefSeq" id="WP_110075924.1">
    <property type="nucleotide sequence ID" value="NZ_QGTT01000007.1"/>
</dbReference>
<accession>A0A317QAM2</accession>
<dbReference type="Pfam" id="PF12706">
    <property type="entry name" value="Lactamase_B_2"/>
    <property type="match status" value="1"/>
</dbReference>
<feature type="domain" description="Metallo-beta-lactamase" evidence="1">
    <location>
        <begin position="17"/>
        <end position="209"/>
    </location>
</feature>
<evidence type="ECO:0000313" key="2">
    <source>
        <dbReference type="EMBL" id="PWW12976.1"/>
    </source>
</evidence>
<dbReference type="SUPFAM" id="SSF56281">
    <property type="entry name" value="Metallo-hydrolase/oxidoreductase"/>
    <property type="match status" value="1"/>
</dbReference>
<dbReference type="Gene3D" id="3.60.15.10">
    <property type="entry name" value="Ribonuclease Z/Hydroxyacylglutathione hydrolase-like"/>
    <property type="match status" value="1"/>
</dbReference>
<dbReference type="InterPro" id="IPR000396">
    <property type="entry name" value="Pdiesterase2"/>
</dbReference>
<evidence type="ECO:0000313" key="3">
    <source>
        <dbReference type="Proteomes" id="UP000246964"/>
    </source>
</evidence>
<dbReference type="GO" id="GO:0006198">
    <property type="term" value="P:cAMP catabolic process"/>
    <property type="evidence" value="ECO:0007669"/>
    <property type="project" value="InterPro"/>
</dbReference>
<comment type="caution">
    <text evidence="2">The sequence shown here is derived from an EMBL/GenBank/DDBJ whole genome shotgun (WGS) entry which is preliminary data.</text>
</comment>
<dbReference type="Proteomes" id="UP000246964">
    <property type="component" value="Unassembled WGS sequence"/>
</dbReference>
<dbReference type="InterPro" id="IPR036866">
    <property type="entry name" value="RibonucZ/Hydroxyglut_hydro"/>
</dbReference>
<dbReference type="PANTHER" id="PTHR42663:SF6">
    <property type="entry name" value="HYDROLASE C777.06C-RELATED"/>
    <property type="match status" value="1"/>
</dbReference>
<sequence length="250" mass="27242">MNIAVLGASGGLGGMTGSTCVQVSERILIDVGTGVSQLLLKQMQQVRHIFITHSHSDHIACLPMLLGNLFNVADAGEPVTVYGSADTIAAIQAHVFNWVIWPDMQELPSKAAPLLRLQTITAGQTIAIDGISLTPFATYHTVPTFGYSICKEQQHTVYVADTGYASSLVEQINQLGVIDDIILECSFPNELAAVAKQSCHLTPQLCLQLLAELTQPPKRVWINHLKPDVADEVHKQLRQQHPPQGWQVLL</sequence>